<dbReference type="PANTHER" id="PTHR30213">
    <property type="entry name" value="INNER MEMBRANE PROTEIN YHJD"/>
    <property type="match status" value="1"/>
</dbReference>
<keyword evidence="3 7" id="KW-0812">Transmembrane</keyword>
<sequence length="397" mass="43396">MSLSERGPRSFVKSVIVGIQEKNVTFMAASIAYQAFVSLIPLLVLLFFLVSFVGDDALATQVSSMTEGFLPESGQIILENGIEGSTGSVGTSLIGLVALVWGSLKIFRGLDTAFSEIYTSTEENSLVDQLRDGAVVFGTIGVALIAAGVTTAVFAFFPSSLFIGLLNPLLLVGGLSIAFFPMYYLFPDVDVSVREVLPGVIVAASGWAALQALFQIYVALSSSSDSAGPIGAVLLLLTWLYFGGLILLVGAVINATHSGHIEIESDEISESDETLEGIPQDENRGQFVDSSERERELLEERATNLRRERDQLQHDRDAQRTRRYRLEDTVDELEARIDRLESENGALEAETNRLRRELEARHGSSWRQRVGAILTGVRSVTIGTIDRRNEGRPPRRK</sequence>
<evidence type="ECO:0000256" key="7">
    <source>
        <dbReference type="SAM" id="Phobius"/>
    </source>
</evidence>
<proteinExistence type="predicted"/>
<evidence type="ECO:0000256" key="1">
    <source>
        <dbReference type="ARBA" id="ARBA00004651"/>
    </source>
</evidence>
<name>A0A7D5H0G2_9EURY</name>
<feature type="transmembrane region" description="Helical" evidence="7">
    <location>
        <begin position="232"/>
        <end position="253"/>
    </location>
</feature>
<evidence type="ECO:0000313" key="9">
    <source>
        <dbReference type="EMBL" id="QLG47491.1"/>
    </source>
</evidence>
<keyword evidence="10" id="KW-1185">Reference proteome</keyword>
<dbReference type="Pfam" id="PF03631">
    <property type="entry name" value="Virul_fac_BrkB"/>
    <property type="match status" value="1"/>
</dbReference>
<dbReference type="KEGG" id="haly:HYG82_00825"/>
<dbReference type="EMBL" id="CP058601">
    <property type="protein sequence ID" value="QLG47491.1"/>
    <property type="molecule type" value="Genomic_DNA"/>
</dbReference>
<dbReference type="PROSITE" id="PS50217">
    <property type="entry name" value="BZIP"/>
    <property type="match status" value="1"/>
</dbReference>
<dbReference type="NCBIfam" id="TIGR00765">
    <property type="entry name" value="yihY_not_rbn"/>
    <property type="match status" value="1"/>
</dbReference>
<dbReference type="Gene3D" id="1.20.5.170">
    <property type="match status" value="1"/>
</dbReference>
<dbReference type="InterPro" id="IPR004827">
    <property type="entry name" value="bZIP"/>
</dbReference>
<evidence type="ECO:0000256" key="2">
    <source>
        <dbReference type="ARBA" id="ARBA00022475"/>
    </source>
</evidence>
<feature type="transmembrane region" description="Helical" evidence="7">
    <location>
        <begin position="164"/>
        <end position="184"/>
    </location>
</feature>
<dbReference type="AlphaFoldDB" id="A0A7D5H0G2"/>
<comment type="subcellular location">
    <subcellularLocation>
        <location evidence="1">Cell membrane</location>
        <topology evidence="1">Multi-pass membrane protein</topology>
    </subcellularLocation>
</comment>
<keyword evidence="4 7" id="KW-1133">Transmembrane helix</keyword>
<keyword evidence="5 7" id="KW-0472">Membrane</keyword>
<feature type="region of interest" description="Disordered" evidence="6">
    <location>
        <begin position="267"/>
        <end position="293"/>
    </location>
</feature>
<feature type="transmembrane region" description="Helical" evidence="7">
    <location>
        <begin position="196"/>
        <end position="220"/>
    </location>
</feature>
<evidence type="ECO:0000256" key="4">
    <source>
        <dbReference type="ARBA" id="ARBA00022989"/>
    </source>
</evidence>
<gene>
    <name evidence="9" type="ORF">HYG82_00825</name>
</gene>
<dbReference type="GO" id="GO:0003700">
    <property type="term" value="F:DNA-binding transcription factor activity"/>
    <property type="evidence" value="ECO:0007669"/>
    <property type="project" value="InterPro"/>
</dbReference>
<feature type="transmembrane region" description="Helical" evidence="7">
    <location>
        <begin position="31"/>
        <end position="53"/>
    </location>
</feature>
<dbReference type="CDD" id="cd14688">
    <property type="entry name" value="bZIP_YAP"/>
    <property type="match status" value="1"/>
</dbReference>
<evidence type="ECO:0000259" key="8">
    <source>
        <dbReference type="PROSITE" id="PS50217"/>
    </source>
</evidence>
<dbReference type="GO" id="GO:0005886">
    <property type="term" value="C:plasma membrane"/>
    <property type="evidence" value="ECO:0007669"/>
    <property type="project" value="UniProtKB-SubCell"/>
</dbReference>
<reference evidence="9 10" key="1">
    <citation type="submission" date="2020-07" db="EMBL/GenBank/DDBJ databases">
        <authorList>
            <person name="Cui H."/>
        </authorList>
    </citation>
    <scope>NUCLEOTIDE SEQUENCE [LARGE SCALE GENOMIC DNA]</scope>
    <source>
        <strain evidence="9 10">YPL8</strain>
    </source>
</reference>
<organism evidence="9 10">
    <name type="scientific">Natrinema halophilum</name>
    <dbReference type="NCBI Taxonomy" id="1699371"/>
    <lineage>
        <taxon>Archaea</taxon>
        <taxon>Methanobacteriati</taxon>
        <taxon>Methanobacteriota</taxon>
        <taxon>Stenosarchaea group</taxon>
        <taxon>Halobacteria</taxon>
        <taxon>Halobacteriales</taxon>
        <taxon>Natrialbaceae</taxon>
        <taxon>Natrinema</taxon>
    </lineage>
</organism>
<feature type="domain" description="BZIP" evidence="8">
    <location>
        <begin position="305"/>
        <end position="359"/>
    </location>
</feature>
<dbReference type="Proteomes" id="UP000509241">
    <property type="component" value="Chromosome"/>
</dbReference>
<dbReference type="RefSeq" id="WP_179259234.1">
    <property type="nucleotide sequence ID" value="NZ_CP058601.1"/>
</dbReference>
<keyword evidence="2" id="KW-1003">Cell membrane</keyword>
<dbReference type="PANTHER" id="PTHR30213:SF0">
    <property type="entry name" value="UPF0761 MEMBRANE PROTEIN YIHY"/>
    <property type="match status" value="1"/>
</dbReference>
<dbReference type="InterPro" id="IPR017039">
    <property type="entry name" value="Virul_fac_BrkB"/>
</dbReference>
<dbReference type="GeneID" id="56031790"/>
<protein>
    <submittedName>
        <fullName evidence="9">YihY family inner membrane protein</fullName>
    </submittedName>
</protein>
<accession>A0A7D5H0G2</accession>
<evidence type="ECO:0000256" key="5">
    <source>
        <dbReference type="ARBA" id="ARBA00023136"/>
    </source>
</evidence>
<evidence type="ECO:0000256" key="6">
    <source>
        <dbReference type="SAM" id="MobiDB-lite"/>
    </source>
</evidence>
<evidence type="ECO:0000256" key="3">
    <source>
        <dbReference type="ARBA" id="ARBA00022692"/>
    </source>
</evidence>
<evidence type="ECO:0000313" key="10">
    <source>
        <dbReference type="Proteomes" id="UP000509241"/>
    </source>
</evidence>
<dbReference type="OrthoDB" id="204872at2157"/>
<feature type="transmembrane region" description="Helical" evidence="7">
    <location>
        <begin position="134"/>
        <end position="157"/>
    </location>
</feature>